<dbReference type="SUPFAM" id="SSF56925">
    <property type="entry name" value="OMPA-like"/>
    <property type="match status" value="1"/>
</dbReference>
<feature type="signal peptide" evidence="1">
    <location>
        <begin position="1"/>
        <end position="22"/>
    </location>
</feature>
<protein>
    <submittedName>
        <fullName evidence="2">Outer membrane beta-barrel protein</fullName>
    </submittedName>
</protein>
<dbReference type="Gene3D" id="2.40.160.20">
    <property type="match status" value="1"/>
</dbReference>
<name>A0A7X8XU06_9BACT</name>
<keyword evidence="3" id="KW-1185">Reference proteome</keyword>
<evidence type="ECO:0000313" key="3">
    <source>
        <dbReference type="Proteomes" id="UP000585050"/>
    </source>
</evidence>
<accession>A0A7X8XU06</accession>
<dbReference type="AlphaFoldDB" id="A0A7X8XU06"/>
<dbReference type="EMBL" id="JABAIL010000001">
    <property type="protein sequence ID" value="NLR89645.1"/>
    <property type="molecule type" value="Genomic_DNA"/>
</dbReference>
<organism evidence="2 3">
    <name type="scientific">Flammeovirga agarivorans</name>
    <dbReference type="NCBI Taxonomy" id="2726742"/>
    <lineage>
        <taxon>Bacteria</taxon>
        <taxon>Pseudomonadati</taxon>
        <taxon>Bacteroidota</taxon>
        <taxon>Cytophagia</taxon>
        <taxon>Cytophagales</taxon>
        <taxon>Flammeovirgaceae</taxon>
        <taxon>Flammeovirga</taxon>
    </lineage>
</organism>
<keyword evidence="1" id="KW-0732">Signal</keyword>
<gene>
    <name evidence="2" type="ORF">HGP29_00425</name>
</gene>
<comment type="caution">
    <text evidence="2">The sequence shown here is derived from an EMBL/GenBank/DDBJ whole genome shotgun (WGS) entry which is preliminary data.</text>
</comment>
<evidence type="ECO:0000256" key="1">
    <source>
        <dbReference type="SAM" id="SignalP"/>
    </source>
</evidence>
<dbReference type="Proteomes" id="UP000585050">
    <property type="component" value="Unassembled WGS sequence"/>
</dbReference>
<feature type="chain" id="PRO_5031308460" evidence="1">
    <location>
        <begin position="23"/>
        <end position="180"/>
    </location>
</feature>
<proteinExistence type="predicted"/>
<dbReference type="RefSeq" id="WP_168880339.1">
    <property type="nucleotide sequence ID" value="NZ_JABAIL010000001.1"/>
</dbReference>
<evidence type="ECO:0000313" key="2">
    <source>
        <dbReference type="EMBL" id="NLR89645.1"/>
    </source>
</evidence>
<sequence length="180" mass="20171">MKKCLSKTILLLLFLTSTYTLKAQHKFVFGICAGLNTAINGKLTAHSNVGLQGGFEIGDHLNDNTLLTLSLKGSSLNTRDDDYNYWSFTSIMGKYRYILTKEKKVHPYLFIGAGAVNINRPRHHDNEAIDNIWNLGIQAGPGIDIGIFTTYIQYQYSGKAEMWGTMIPLHTLSFVFGVYL</sequence>
<dbReference type="InterPro" id="IPR011250">
    <property type="entry name" value="OMP/PagP_B-barrel"/>
</dbReference>
<reference evidence="2 3" key="1">
    <citation type="submission" date="2020-04" db="EMBL/GenBank/DDBJ databases">
        <title>Flammeovirga sp. SR4, a novel species isolated from seawater.</title>
        <authorList>
            <person name="Wang X."/>
        </authorList>
    </citation>
    <scope>NUCLEOTIDE SEQUENCE [LARGE SCALE GENOMIC DNA]</scope>
    <source>
        <strain evidence="2 3">SR4</strain>
    </source>
</reference>